<dbReference type="RefSeq" id="WP_087112454.1">
    <property type="nucleotide sequence ID" value="NZ_CBCSCN010000005.1"/>
</dbReference>
<dbReference type="SUPFAM" id="SSF53756">
    <property type="entry name" value="UDP-Glycosyltransferase/glycogen phosphorylase"/>
    <property type="match status" value="1"/>
</dbReference>
<reference evidence="2 3" key="1">
    <citation type="submission" date="2017-03" db="EMBL/GenBank/DDBJ databases">
        <authorList>
            <person name="Afonso C.L."/>
            <person name="Miller P.J."/>
            <person name="Scott M.A."/>
            <person name="Spackman E."/>
            <person name="Goraichik I."/>
            <person name="Dimitrov K.M."/>
            <person name="Suarez D.L."/>
            <person name="Swayne D.E."/>
        </authorList>
    </citation>
    <scope>NUCLEOTIDE SEQUENCE [LARGE SCALE GENOMIC DNA]</scope>
    <source>
        <strain evidence="2">SB41UT1</strain>
    </source>
</reference>
<proteinExistence type="predicted"/>
<dbReference type="Proteomes" id="UP000196573">
    <property type="component" value="Unassembled WGS sequence"/>
</dbReference>
<keyword evidence="1" id="KW-0472">Membrane</keyword>
<protein>
    <submittedName>
        <fullName evidence="2">Uncharacterized protein</fullName>
    </submittedName>
</protein>
<keyword evidence="1" id="KW-1133">Transmembrane helix</keyword>
<accession>A0A1X7API5</accession>
<dbReference type="AlphaFoldDB" id="A0A1X7API5"/>
<organism evidence="2 3">
    <name type="scientific">Parendozoicomonas haliclonae</name>
    <dbReference type="NCBI Taxonomy" id="1960125"/>
    <lineage>
        <taxon>Bacteria</taxon>
        <taxon>Pseudomonadati</taxon>
        <taxon>Pseudomonadota</taxon>
        <taxon>Gammaproteobacteria</taxon>
        <taxon>Oceanospirillales</taxon>
        <taxon>Endozoicomonadaceae</taxon>
        <taxon>Parendozoicomonas</taxon>
    </lineage>
</organism>
<feature type="transmembrane region" description="Helical" evidence="1">
    <location>
        <begin position="16"/>
        <end position="36"/>
    </location>
</feature>
<gene>
    <name evidence="2" type="ORF">EHSB41UT_03801</name>
</gene>
<sequence length="412" mass="45742">MLQSSSSSISSTMPDTFWWVMPLIVVFCALYLSGCASNPTQKKNSSSKAAPIDVLFVAYDNGDGRAFLRALPELAAKNIKAQVITFGPAAGLFADNNNITQLHEQLSPEEQQQLFESRTALLPESLRSTLVKQFQPKVVITGMAHIGQAQIARDFWNTGVWTIAFYDNLESPEGQQWVQPWLELTRPVAEELLVTTVLLKNSFPEDYTHKHRTSVVRHPALNEWQESFANNTKASLKQGLNLDERPVILVAGGYGEDFQRSLAVIEEAAALRSDLQWLMTPHPRTVNTRGESTTPQPENLRLITEVPTVTLGATADLVITHRSTVGWLASQMGLPVIFVRPESTTDHLMGGRIQMVNNPASLLNALHRQLDTSYSPAPMNDTAGQPSLVDIIEQRLQPPESKQPQMEVIENR</sequence>
<keyword evidence="3" id="KW-1185">Reference proteome</keyword>
<dbReference type="Gene3D" id="3.40.50.2000">
    <property type="entry name" value="Glycogen Phosphorylase B"/>
    <property type="match status" value="2"/>
</dbReference>
<evidence type="ECO:0000313" key="3">
    <source>
        <dbReference type="Proteomes" id="UP000196573"/>
    </source>
</evidence>
<evidence type="ECO:0000256" key="1">
    <source>
        <dbReference type="SAM" id="Phobius"/>
    </source>
</evidence>
<evidence type="ECO:0000313" key="2">
    <source>
        <dbReference type="EMBL" id="SMA50010.1"/>
    </source>
</evidence>
<keyword evidence="1" id="KW-0812">Transmembrane</keyword>
<name>A0A1X7API5_9GAMM</name>
<dbReference type="EMBL" id="FWPT01000010">
    <property type="protein sequence ID" value="SMA50010.1"/>
    <property type="molecule type" value="Genomic_DNA"/>
</dbReference>
<dbReference type="OrthoDB" id="6190563at2"/>